<dbReference type="AlphaFoldDB" id="A0A4Z2HLJ3"/>
<accession>A0A4Z2HLJ3</accession>
<organism evidence="2 3">
    <name type="scientific">Liparis tanakae</name>
    <name type="common">Tanaka's snailfish</name>
    <dbReference type="NCBI Taxonomy" id="230148"/>
    <lineage>
        <taxon>Eukaryota</taxon>
        <taxon>Metazoa</taxon>
        <taxon>Chordata</taxon>
        <taxon>Craniata</taxon>
        <taxon>Vertebrata</taxon>
        <taxon>Euteleostomi</taxon>
        <taxon>Actinopterygii</taxon>
        <taxon>Neopterygii</taxon>
        <taxon>Teleostei</taxon>
        <taxon>Neoteleostei</taxon>
        <taxon>Acanthomorphata</taxon>
        <taxon>Eupercaria</taxon>
        <taxon>Perciformes</taxon>
        <taxon>Cottioidei</taxon>
        <taxon>Cottales</taxon>
        <taxon>Liparidae</taxon>
        <taxon>Liparis</taxon>
    </lineage>
</organism>
<evidence type="ECO:0000256" key="1">
    <source>
        <dbReference type="SAM" id="MobiDB-lite"/>
    </source>
</evidence>
<comment type="caution">
    <text evidence="2">The sequence shown here is derived from an EMBL/GenBank/DDBJ whole genome shotgun (WGS) entry which is preliminary data.</text>
</comment>
<sequence>MVALGVRSKNEAIIGAGCTAAASPGGNVCKIASLPAQPRLTVSLLTHGPGLMHMEEGKERKNRNNNYPRTCHPLSDPPGKRTPCHRLSSVCGNGERGGERHARSTISLSLALFVLWWHDMLPEGRRGQKEEEEEEEEGWSLFIRSACYRYEFVAVNTDHKKLKKEGPDF</sequence>
<feature type="region of interest" description="Disordered" evidence="1">
    <location>
        <begin position="58"/>
        <end position="83"/>
    </location>
</feature>
<name>A0A4Z2HLJ3_9TELE</name>
<protein>
    <submittedName>
        <fullName evidence="2">Uncharacterized protein</fullName>
    </submittedName>
</protein>
<reference evidence="2 3" key="1">
    <citation type="submission" date="2019-03" db="EMBL/GenBank/DDBJ databases">
        <title>First draft genome of Liparis tanakae, snailfish: a comprehensive survey of snailfish specific genes.</title>
        <authorList>
            <person name="Kim W."/>
            <person name="Song I."/>
            <person name="Jeong J.-H."/>
            <person name="Kim D."/>
            <person name="Kim S."/>
            <person name="Ryu S."/>
            <person name="Song J.Y."/>
            <person name="Lee S.K."/>
        </authorList>
    </citation>
    <scope>NUCLEOTIDE SEQUENCE [LARGE SCALE GENOMIC DNA]</scope>
    <source>
        <tissue evidence="2">Muscle</tissue>
    </source>
</reference>
<proteinExistence type="predicted"/>
<dbReference type="Proteomes" id="UP000314294">
    <property type="component" value="Unassembled WGS sequence"/>
</dbReference>
<dbReference type="OrthoDB" id="5511684at2759"/>
<dbReference type="EMBL" id="SRLO01000220">
    <property type="protein sequence ID" value="TNN66391.1"/>
    <property type="molecule type" value="Genomic_DNA"/>
</dbReference>
<evidence type="ECO:0000313" key="2">
    <source>
        <dbReference type="EMBL" id="TNN66391.1"/>
    </source>
</evidence>
<evidence type="ECO:0000313" key="3">
    <source>
        <dbReference type="Proteomes" id="UP000314294"/>
    </source>
</evidence>
<gene>
    <name evidence="2" type="ORF">EYF80_023430</name>
</gene>
<keyword evidence="3" id="KW-1185">Reference proteome</keyword>